<dbReference type="EMBL" id="JANBPK010001836">
    <property type="protein sequence ID" value="KAJ2920614.1"/>
    <property type="molecule type" value="Genomic_DNA"/>
</dbReference>
<feature type="non-terminal residue" evidence="3">
    <location>
        <position position="291"/>
    </location>
</feature>
<feature type="compositionally biased region" description="Polar residues" evidence="1">
    <location>
        <begin position="12"/>
        <end position="34"/>
    </location>
</feature>
<feature type="region of interest" description="Disordered" evidence="1">
    <location>
        <begin position="241"/>
        <end position="276"/>
    </location>
</feature>
<feature type="domain" description="25S rRNA (uridine-N(3))-methyltransferase BMT5-like" evidence="2">
    <location>
        <begin position="88"/>
        <end position="291"/>
    </location>
</feature>
<keyword evidence="4" id="KW-1185">Reference proteome</keyword>
<feature type="compositionally biased region" description="Acidic residues" evidence="1">
    <location>
        <begin position="249"/>
        <end position="266"/>
    </location>
</feature>
<dbReference type="OrthoDB" id="273345at2759"/>
<reference evidence="3" key="1">
    <citation type="submission" date="2022-06" db="EMBL/GenBank/DDBJ databases">
        <title>Genome Sequence of Candolleomyces eurysporus.</title>
        <authorList>
            <person name="Buettner E."/>
        </authorList>
    </citation>
    <scope>NUCLEOTIDE SEQUENCE</scope>
    <source>
        <strain evidence="3">VTCC 930004</strain>
    </source>
</reference>
<comment type="caution">
    <text evidence="3">The sequence shown here is derived from an EMBL/GenBank/DDBJ whole genome shotgun (WGS) entry which is preliminary data.</text>
</comment>
<dbReference type="PANTHER" id="PTHR11538">
    <property type="entry name" value="PHENYLALANYL-TRNA SYNTHETASE"/>
    <property type="match status" value="1"/>
</dbReference>
<dbReference type="AlphaFoldDB" id="A0A9W8IRR1"/>
<dbReference type="GO" id="GO:0070042">
    <property type="term" value="F:rRNA (uridine-N3-)-methyltransferase activity"/>
    <property type="evidence" value="ECO:0007669"/>
    <property type="project" value="InterPro"/>
</dbReference>
<dbReference type="GO" id="GO:0005737">
    <property type="term" value="C:cytoplasm"/>
    <property type="evidence" value="ECO:0007669"/>
    <property type="project" value="TreeGrafter"/>
</dbReference>
<organism evidence="3 4">
    <name type="scientific">Candolleomyces eurysporus</name>
    <dbReference type="NCBI Taxonomy" id="2828524"/>
    <lineage>
        <taxon>Eukaryota</taxon>
        <taxon>Fungi</taxon>
        <taxon>Dikarya</taxon>
        <taxon>Basidiomycota</taxon>
        <taxon>Agaricomycotina</taxon>
        <taxon>Agaricomycetes</taxon>
        <taxon>Agaricomycetidae</taxon>
        <taxon>Agaricales</taxon>
        <taxon>Agaricineae</taxon>
        <taxon>Psathyrellaceae</taxon>
        <taxon>Candolleomyces</taxon>
    </lineage>
</organism>
<proteinExistence type="predicted"/>
<name>A0A9W8IRR1_9AGAR</name>
<dbReference type="PANTHER" id="PTHR11538:SF26">
    <property type="entry name" value="FERREDOXIN-FOLD ANTICODON-BINDING DOMAIN-CONTAINING PROTEIN 1"/>
    <property type="match status" value="1"/>
</dbReference>
<accession>A0A9W8IRR1</accession>
<dbReference type="Proteomes" id="UP001140091">
    <property type="component" value="Unassembled WGS sequence"/>
</dbReference>
<evidence type="ECO:0000256" key="1">
    <source>
        <dbReference type="SAM" id="MobiDB-lite"/>
    </source>
</evidence>
<protein>
    <recommendedName>
        <fullName evidence="2">25S rRNA (uridine-N(3))-methyltransferase BMT5-like domain-containing protein</fullName>
    </recommendedName>
</protein>
<feature type="region of interest" description="Disordered" evidence="1">
    <location>
        <begin position="1"/>
        <end position="77"/>
    </location>
</feature>
<evidence type="ECO:0000259" key="2">
    <source>
        <dbReference type="Pfam" id="PF10354"/>
    </source>
</evidence>
<dbReference type="Pfam" id="PF10354">
    <property type="entry name" value="BMT5-like"/>
    <property type="match status" value="1"/>
</dbReference>
<evidence type="ECO:0000313" key="4">
    <source>
        <dbReference type="Proteomes" id="UP001140091"/>
    </source>
</evidence>
<sequence length="291" mass="31453">MAKGGKQHLKSALQSQQSRLKAKQKLSQAAQVLQQKAKRNSKGGTQQNVASGSGLSQVKGKGKEKATSAAQPSTAKPVVPFKPTDKILLIGEGNFSFARALVIHPPSELAHLPPVNITATTYDSEEDCYSKYADAREIVVALREKGVKVLFGVDGTRLDRATGIRGKSFDRIMFNFPHAGVFCSTPLTLLTRKADVERASAGKGISDQDRNILSNQLLILGFLSSASKFLVPGPVPVAFQSRKRKRSDDEEESGDDAGENEDEDAMDQSSTPSARGTVLITLRNVVPYTQW</sequence>
<evidence type="ECO:0000313" key="3">
    <source>
        <dbReference type="EMBL" id="KAJ2920614.1"/>
    </source>
</evidence>
<feature type="compositionally biased region" description="Polar residues" evidence="1">
    <location>
        <begin position="42"/>
        <end position="56"/>
    </location>
</feature>
<dbReference type="InterPro" id="IPR019446">
    <property type="entry name" value="BMT5-like"/>
</dbReference>
<dbReference type="GO" id="GO:0070475">
    <property type="term" value="P:rRNA base methylation"/>
    <property type="evidence" value="ECO:0007669"/>
    <property type="project" value="InterPro"/>
</dbReference>
<gene>
    <name evidence="3" type="ORF">H1R20_g16477</name>
</gene>